<dbReference type="GO" id="GO:1990077">
    <property type="term" value="C:primosome complex"/>
    <property type="evidence" value="ECO:0007669"/>
    <property type="project" value="UniProtKB-KW"/>
</dbReference>
<evidence type="ECO:0000256" key="5">
    <source>
        <dbReference type="ARBA" id="ARBA00022801"/>
    </source>
</evidence>
<evidence type="ECO:0000256" key="9">
    <source>
        <dbReference type="ARBA" id="ARBA00023235"/>
    </source>
</evidence>
<dbReference type="InterPro" id="IPR007693">
    <property type="entry name" value="DNA_helicase_DnaB-like_N"/>
</dbReference>
<evidence type="ECO:0000313" key="14">
    <source>
        <dbReference type="Proteomes" id="UP000014672"/>
    </source>
</evidence>
<dbReference type="EC" id="5.6.2.3" evidence="10"/>
<keyword evidence="7" id="KW-0067">ATP-binding</keyword>
<evidence type="ECO:0000256" key="1">
    <source>
        <dbReference type="ARBA" id="ARBA00008428"/>
    </source>
</evidence>
<proteinExistence type="inferred from homology"/>
<dbReference type="Pfam" id="PF00772">
    <property type="entry name" value="DnaB"/>
    <property type="match status" value="1"/>
</dbReference>
<evidence type="ECO:0000256" key="3">
    <source>
        <dbReference type="ARBA" id="ARBA00022705"/>
    </source>
</evidence>
<dbReference type="SUPFAM" id="SSF52540">
    <property type="entry name" value="P-loop containing nucleoside triphosphate hydrolases"/>
    <property type="match status" value="1"/>
</dbReference>
<keyword evidence="2" id="KW-0639">Primosome</keyword>
<evidence type="ECO:0000256" key="4">
    <source>
        <dbReference type="ARBA" id="ARBA00022741"/>
    </source>
</evidence>
<dbReference type="GO" id="GO:0006269">
    <property type="term" value="P:DNA replication, synthesis of primer"/>
    <property type="evidence" value="ECO:0007669"/>
    <property type="project" value="UniProtKB-KW"/>
</dbReference>
<evidence type="ECO:0000256" key="10">
    <source>
        <dbReference type="ARBA" id="ARBA00044969"/>
    </source>
</evidence>
<dbReference type="EMBL" id="CP005384">
    <property type="protein sequence ID" value="AGO16334.1"/>
    <property type="molecule type" value="Genomic_DNA"/>
</dbReference>
<evidence type="ECO:0000256" key="6">
    <source>
        <dbReference type="ARBA" id="ARBA00022806"/>
    </source>
</evidence>
<keyword evidence="5" id="KW-0378">Hydrolase</keyword>
<dbReference type="Pfam" id="PF03796">
    <property type="entry name" value="DnaB_C"/>
    <property type="match status" value="1"/>
</dbReference>
<dbReference type="SUPFAM" id="SSF48024">
    <property type="entry name" value="N-terminal domain of DnaB helicase"/>
    <property type="match status" value="1"/>
</dbReference>
<dbReference type="InterPro" id="IPR016136">
    <property type="entry name" value="DNA_helicase_N/primase_C"/>
</dbReference>
<keyword evidence="3" id="KW-0235">DNA replication</keyword>
<evidence type="ECO:0000256" key="2">
    <source>
        <dbReference type="ARBA" id="ARBA00022515"/>
    </source>
</evidence>
<dbReference type="PROSITE" id="PS51199">
    <property type="entry name" value="SF4_HELICASE"/>
    <property type="match status" value="1"/>
</dbReference>
<sequence length="451" mass="50259">MSENLRKITYEVEVSTVGSLLNGGLTAQAREVLSWLKPEMFLTFKLGEIYSNIQRQASKDNLIDMLLLSSEYGVQLADMAETIKSVVSASNLTGYAAKVFNFYQRREVLKVLVSLAGELNLARDEQLDAIATKGVEHISALLNKSASVAPTGMGSLLDGYYQLLQDRHKPEFKRRLLFTGIQALDDILQGIDETDICVVGGRSGNGKTETAITFTKNILEQGGSVLFFSLEMSRQQIMDRLIASASGVNSAKLRNPEWLSDEDFARMSEATSVMKDQKLFVVDKGALSVEEITAITERHLAEHKKLNAVVVDYIGLVNHGALDGRVNRTYQIGETVERLKAFSKQVHVPFILLSQLSRDAEGSTPNNANLSDSKALENVASQIIMVHNQRDKETNEPARYTHWIVTKNRNGKVGTAYVEFQNGRFIECDQALAWESFQKKNEQQRRANKGF</sequence>
<evidence type="ECO:0000259" key="12">
    <source>
        <dbReference type="PROSITE" id="PS51199"/>
    </source>
</evidence>
<dbReference type="Gene3D" id="1.10.860.10">
    <property type="entry name" value="DNAb Helicase, Chain A"/>
    <property type="match status" value="1"/>
</dbReference>
<dbReference type="GO" id="GO:0043139">
    <property type="term" value="F:5'-3' DNA helicase activity"/>
    <property type="evidence" value="ECO:0007669"/>
    <property type="project" value="UniProtKB-EC"/>
</dbReference>
<dbReference type="InterPro" id="IPR027417">
    <property type="entry name" value="P-loop_NTPase"/>
</dbReference>
<keyword evidence="4" id="KW-0547">Nucleotide-binding</keyword>
<keyword evidence="6 13" id="KW-0347">Helicase</keyword>
<gene>
    <name evidence="13" type="ORF">K756_05720</name>
</gene>
<evidence type="ECO:0000256" key="7">
    <source>
        <dbReference type="ARBA" id="ARBA00022840"/>
    </source>
</evidence>
<reference evidence="13 14" key="1">
    <citation type="journal article" date="2013" name="PLoS ONE">
        <title>Complete Genome Analysis of a Haemophilus parasuis Serovar 12 Strain from China.</title>
        <authorList>
            <person name="Li Y."/>
            <person name="Kwok A.H."/>
            <person name="Jiang J."/>
            <person name="Zou Y."/>
            <person name="Zheng F."/>
            <person name="Chen P."/>
            <person name="Hou C."/>
            <person name="Leung F.C."/>
            <person name="Jiang P."/>
        </authorList>
    </citation>
    <scope>NUCLEOTIDE SEQUENCE [LARGE SCALE GENOMIC DNA]</scope>
    <source>
        <strain evidence="13 14">ZJ0906</strain>
    </source>
</reference>
<evidence type="ECO:0000256" key="11">
    <source>
        <dbReference type="ARBA" id="ARBA00048954"/>
    </source>
</evidence>
<protein>
    <recommendedName>
        <fullName evidence="10">DNA 5'-3' helicase</fullName>
        <ecNumber evidence="10">5.6.2.3</ecNumber>
    </recommendedName>
</protein>
<keyword evidence="9" id="KW-0413">Isomerase</keyword>
<accession>A0A806J4B8</accession>
<dbReference type="Proteomes" id="UP000014672">
    <property type="component" value="Chromosome"/>
</dbReference>
<dbReference type="GO" id="GO:0005524">
    <property type="term" value="F:ATP binding"/>
    <property type="evidence" value="ECO:0007669"/>
    <property type="project" value="UniProtKB-KW"/>
</dbReference>
<dbReference type="PANTHER" id="PTHR30153:SF2">
    <property type="entry name" value="REPLICATIVE DNA HELICASE"/>
    <property type="match status" value="1"/>
</dbReference>
<dbReference type="AlphaFoldDB" id="A0A806J4B8"/>
<dbReference type="KEGG" id="hpaz:K756_05720"/>
<keyword evidence="8" id="KW-0238">DNA-binding</keyword>
<feature type="domain" description="SF4 helicase" evidence="12">
    <location>
        <begin position="170"/>
        <end position="432"/>
    </location>
</feature>
<name>A0A806J4B8_GLAPU</name>
<evidence type="ECO:0000256" key="8">
    <source>
        <dbReference type="ARBA" id="ARBA00023125"/>
    </source>
</evidence>
<dbReference type="PANTHER" id="PTHR30153">
    <property type="entry name" value="REPLICATIVE DNA HELICASE DNAB"/>
    <property type="match status" value="1"/>
</dbReference>
<dbReference type="InterPro" id="IPR036185">
    <property type="entry name" value="DNA_heli_DnaB-like_N_sf"/>
</dbReference>
<dbReference type="GO" id="GO:0003677">
    <property type="term" value="F:DNA binding"/>
    <property type="evidence" value="ECO:0007669"/>
    <property type="project" value="UniProtKB-KW"/>
</dbReference>
<dbReference type="InterPro" id="IPR007694">
    <property type="entry name" value="DNA_helicase_DnaB-like_C"/>
</dbReference>
<evidence type="ECO:0000313" key="13">
    <source>
        <dbReference type="EMBL" id="AGO16334.1"/>
    </source>
</evidence>
<comment type="catalytic activity">
    <reaction evidence="11">
        <text>ATP + H2O = ADP + phosphate + H(+)</text>
        <dbReference type="Rhea" id="RHEA:13065"/>
        <dbReference type="ChEBI" id="CHEBI:15377"/>
        <dbReference type="ChEBI" id="CHEBI:15378"/>
        <dbReference type="ChEBI" id="CHEBI:30616"/>
        <dbReference type="ChEBI" id="CHEBI:43474"/>
        <dbReference type="ChEBI" id="CHEBI:456216"/>
        <dbReference type="EC" id="5.6.2.3"/>
    </reaction>
</comment>
<comment type="similarity">
    <text evidence="1">Belongs to the helicase family. DnaB subfamily.</text>
</comment>
<dbReference type="GO" id="GO:0016787">
    <property type="term" value="F:hydrolase activity"/>
    <property type="evidence" value="ECO:0007669"/>
    <property type="project" value="UniProtKB-KW"/>
</dbReference>
<dbReference type="GO" id="GO:0005829">
    <property type="term" value="C:cytosol"/>
    <property type="evidence" value="ECO:0007669"/>
    <property type="project" value="TreeGrafter"/>
</dbReference>
<dbReference type="Gene3D" id="3.40.50.300">
    <property type="entry name" value="P-loop containing nucleotide triphosphate hydrolases"/>
    <property type="match status" value="1"/>
</dbReference>
<organism evidence="13 14">
    <name type="scientific">Glaesserella parasuis ZJ0906</name>
    <dbReference type="NCBI Taxonomy" id="1322346"/>
    <lineage>
        <taxon>Bacteria</taxon>
        <taxon>Pseudomonadati</taxon>
        <taxon>Pseudomonadota</taxon>
        <taxon>Gammaproteobacteria</taxon>
        <taxon>Pasteurellales</taxon>
        <taxon>Pasteurellaceae</taxon>
        <taxon>Glaesserella</taxon>
    </lineage>
</organism>